<keyword evidence="2" id="KW-1185">Reference proteome</keyword>
<dbReference type="EMBL" id="VYQE01000001">
    <property type="protein sequence ID" value="KAA9009919.1"/>
    <property type="molecule type" value="Genomic_DNA"/>
</dbReference>
<evidence type="ECO:0000313" key="1">
    <source>
        <dbReference type="EMBL" id="KAA9009919.1"/>
    </source>
</evidence>
<reference evidence="1 2" key="1">
    <citation type="submission" date="2019-09" db="EMBL/GenBank/DDBJ databases">
        <authorList>
            <person name="Park J.-S."/>
            <person name="Choi H.-J."/>
        </authorList>
    </citation>
    <scope>NUCLEOTIDE SEQUENCE [LARGE SCALE GENOMIC DNA]</scope>
    <source>
        <strain evidence="1 2">176SS1-4</strain>
    </source>
</reference>
<dbReference type="PROSITE" id="PS51257">
    <property type="entry name" value="PROKAR_LIPOPROTEIN"/>
    <property type="match status" value="1"/>
</dbReference>
<sequence length="165" mass="17962">MARFIVILVVSMTLSGCRVDSSQTARATTEAWLYPGEEVFFNASPYCAVAVYRLTRNRARGTLYHVSDVDRALWHVGQGHAVAIHMAGRSPNDFSRAMMSKDLPKGLGLLSSATGPRECMPEHIARGVFAVLMTPGAWTIYDPGGNALVLADFDRGLAVFMRGNV</sequence>
<dbReference type="Proteomes" id="UP000326554">
    <property type="component" value="Unassembled WGS sequence"/>
</dbReference>
<protein>
    <submittedName>
        <fullName evidence="1">Uncharacterized protein</fullName>
    </submittedName>
</protein>
<evidence type="ECO:0000313" key="2">
    <source>
        <dbReference type="Proteomes" id="UP000326554"/>
    </source>
</evidence>
<dbReference type="RefSeq" id="WP_150443404.1">
    <property type="nucleotide sequence ID" value="NZ_VYQE01000001.1"/>
</dbReference>
<gene>
    <name evidence="1" type="ORF">F3S47_01225</name>
</gene>
<organism evidence="1 2">
    <name type="scientific">Histidinibacterium aquaticum</name>
    <dbReference type="NCBI Taxonomy" id="2613962"/>
    <lineage>
        <taxon>Bacteria</taxon>
        <taxon>Pseudomonadati</taxon>
        <taxon>Pseudomonadota</taxon>
        <taxon>Alphaproteobacteria</taxon>
        <taxon>Rhodobacterales</taxon>
        <taxon>Paracoccaceae</taxon>
        <taxon>Histidinibacterium</taxon>
    </lineage>
</organism>
<dbReference type="AlphaFoldDB" id="A0A5J5GNN9"/>
<proteinExistence type="predicted"/>
<accession>A0A5J5GNN9</accession>
<name>A0A5J5GNN9_9RHOB</name>
<comment type="caution">
    <text evidence="1">The sequence shown here is derived from an EMBL/GenBank/DDBJ whole genome shotgun (WGS) entry which is preliminary data.</text>
</comment>